<sequence>MKSFRVFPLEQLSEDVCWKILSPEAFVGRGDEQCKNLEDIGKNIAKKCSGLPLAAKNLGSMLRSKKTKEEWTNILNSEIWKLNLEAVFAPLLLSYFDLPSAVRRCFLYCSTFPKGVVIERDVLIYQWMAQGYINSSQNPEMEITGVEYFECLAARSFFQDLETHKDGSIRACKIHDIVLDFAGFLMGNEFVVKDVHPNDDNIRIELSSEKTRHLSVVLAENSCFPTSLVGAEKLRSLSIFKSHHAEEDETGNLFIQPKHLRSLIFCGGNINGFPEEVGKLMHLKLLDLSCSKLKRLPEAICRLFNLQSLILRECSLERLPDEIEKLLNLWYLDTTGCDFTYYPKGIGRLTSLRELVGIVVRCDHNDDKKFSLGDLENLCHLRFLALKVEDGQIDIDANEARRANLEGKINLKDLKLYGPWMQEMEVDNVIKVLNPPSHTNVTFPQYENFQRYKAHLLRTAFPRLQHVSIRTIRALFGQGTSGGEAEAVKNTPCV</sequence>
<dbReference type="SUPFAM" id="SSF52540">
    <property type="entry name" value="P-loop containing nucleoside triphosphate hydrolases"/>
    <property type="match status" value="1"/>
</dbReference>
<feature type="domain" description="Disease resistance protein winged helix" evidence="3">
    <location>
        <begin position="112"/>
        <end position="182"/>
    </location>
</feature>
<dbReference type="InterPro" id="IPR055414">
    <property type="entry name" value="LRR_R13L4/SHOC2-like"/>
</dbReference>
<gene>
    <name evidence="5" type="ORF">SLEP1_g57976</name>
</gene>
<dbReference type="Gene3D" id="1.10.8.430">
    <property type="entry name" value="Helical domain of apoptotic protease-activating factors"/>
    <property type="match status" value="1"/>
</dbReference>
<name>A0AAV5MRU6_9ROSI</name>
<dbReference type="GO" id="GO:0098542">
    <property type="term" value="P:defense response to other organism"/>
    <property type="evidence" value="ECO:0007669"/>
    <property type="project" value="TreeGrafter"/>
</dbReference>
<comment type="caution">
    <text evidence="5">The sequence shown here is derived from an EMBL/GenBank/DDBJ whole genome shotgun (WGS) entry which is preliminary data.</text>
</comment>
<dbReference type="PANTHER" id="PTHR23155:SF1156">
    <property type="entry name" value="LEUCINE-RICH REPEAT AND WD REPEAT-CONTAINING PROTEIN 1"/>
    <property type="match status" value="1"/>
</dbReference>
<dbReference type="AlphaFoldDB" id="A0AAV5MRU6"/>
<keyword evidence="6" id="KW-1185">Reference proteome</keyword>
<feature type="domain" description="Disease resistance R13L4/SHOC-2-like LRR" evidence="4">
    <location>
        <begin position="275"/>
        <end position="470"/>
    </location>
</feature>
<dbReference type="InterPro" id="IPR044974">
    <property type="entry name" value="Disease_R_plants"/>
</dbReference>
<dbReference type="Proteomes" id="UP001054252">
    <property type="component" value="Unassembled WGS sequence"/>
</dbReference>
<dbReference type="InterPro" id="IPR032675">
    <property type="entry name" value="LRR_dom_sf"/>
</dbReference>
<reference evidence="5 6" key="1">
    <citation type="journal article" date="2021" name="Commun. Biol.">
        <title>The genome of Shorea leprosula (Dipterocarpaceae) highlights the ecological relevance of drought in aseasonal tropical rainforests.</title>
        <authorList>
            <person name="Ng K.K.S."/>
            <person name="Kobayashi M.J."/>
            <person name="Fawcett J.A."/>
            <person name="Hatakeyama M."/>
            <person name="Paape T."/>
            <person name="Ng C.H."/>
            <person name="Ang C.C."/>
            <person name="Tnah L.H."/>
            <person name="Lee C.T."/>
            <person name="Nishiyama T."/>
            <person name="Sese J."/>
            <person name="O'Brien M.J."/>
            <person name="Copetti D."/>
            <person name="Mohd Noor M.I."/>
            <person name="Ong R.C."/>
            <person name="Putra M."/>
            <person name="Sireger I.Z."/>
            <person name="Indrioko S."/>
            <person name="Kosugi Y."/>
            <person name="Izuno A."/>
            <person name="Isagi Y."/>
            <person name="Lee S.L."/>
            <person name="Shimizu K.K."/>
        </authorList>
    </citation>
    <scope>NUCLEOTIDE SEQUENCE [LARGE SCALE GENOMIC DNA]</scope>
    <source>
        <strain evidence="5">214</strain>
    </source>
</reference>
<dbReference type="FunFam" id="1.10.10.10:FF:000322">
    <property type="entry name" value="Probable disease resistance protein At1g63360"/>
    <property type="match status" value="1"/>
</dbReference>
<evidence type="ECO:0000259" key="3">
    <source>
        <dbReference type="Pfam" id="PF23559"/>
    </source>
</evidence>
<dbReference type="InterPro" id="IPR027417">
    <property type="entry name" value="P-loop_NTPase"/>
</dbReference>
<dbReference type="InterPro" id="IPR058922">
    <property type="entry name" value="WHD_DRP"/>
</dbReference>
<accession>A0AAV5MRU6</accession>
<dbReference type="SUPFAM" id="SSF52058">
    <property type="entry name" value="L domain-like"/>
    <property type="match status" value="1"/>
</dbReference>
<evidence type="ECO:0000256" key="1">
    <source>
        <dbReference type="ARBA" id="ARBA00022737"/>
    </source>
</evidence>
<evidence type="ECO:0000259" key="4">
    <source>
        <dbReference type="Pfam" id="PF23598"/>
    </source>
</evidence>
<dbReference type="PANTHER" id="PTHR23155">
    <property type="entry name" value="DISEASE RESISTANCE PROTEIN RP"/>
    <property type="match status" value="1"/>
</dbReference>
<evidence type="ECO:0008006" key="7">
    <source>
        <dbReference type="Google" id="ProtNLM"/>
    </source>
</evidence>
<organism evidence="5 6">
    <name type="scientific">Rubroshorea leprosula</name>
    <dbReference type="NCBI Taxonomy" id="152421"/>
    <lineage>
        <taxon>Eukaryota</taxon>
        <taxon>Viridiplantae</taxon>
        <taxon>Streptophyta</taxon>
        <taxon>Embryophyta</taxon>
        <taxon>Tracheophyta</taxon>
        <taxon>Spermatophyta</taxon>
        <taxon>Magnoliopsida</taxon>
        <taxon>eudicotyledons</taxon>
        <taxon>Gunneridae</taxon>
        <taxon>Pentapetalae</taxon>
        <taxon>rosids</taxon>
        <taxon>malvids</taxon>
        <taxon>Malvales</taxon>
        <taxon>Dipterocarpaceae</taxon>
        <taxon>Rubroshorea</taxon>
    </lineage>
</organism>
<dbReference type="InterPro" id="IPR042197">
    <property type="entry name" value="Apaf_helical"/>
</dbReference>
<dbReference type="GO" id="GO:0043531">
    <property type="term" value="F:ADP binding"/>
    <property type="evidence" value="ECO:0007669"/>
    <property type="project" value="InterPro"/>
</dbReference>
<evidence type="ECO:0000313" key="5">
    <source>
        <dbReference type="EMBL" id="GKV51307.1"/>
    </source>
</evidence>
<dbReference type="Gene3D" id="3.80.10.10">
    <property type="entry name" value="Ribonuclease Inhibitor"/>
    <property type="match status" value="1"/>
</dbReference>
<evidence type="ECO:0000256" key="2">
    <source>
        <dbReference type="ARBA" id="ARBA00022821"/>
    </source>
</evidence>
<dbReference type="Pfam" id="PF23559">
    <property type="entry name" value="WHD_DRP"/>
    <property type="match status" value="1"/>
</dbReference>
<dbReference type="EMBL" id="BPVZ01000485">
    <property type="protein sequence ID" value="GKV51307.1"/>
    <property type="molecule type" value="Genomic_DNA"/>
</dbReference>
<evidence type="ECO:0000313" key="6">
    <source>
        <dbReference type="Proteomes" id="UP001054252"/>
    </source>
</evidence>
<proteinExistence type="predicted"/>
<dbReference type="Gene3D" id="1.10.10.10">
    <property type="entry name" value="Winged helix-like DNA-binding domain superfamily/Winged helix DNA-binding domain"/>
    <property type="match status" value="1"/>
</dbReference>
<dbReference type="InterPro" id="IPR036388">
    <property type="entry name" value="WH-like_DNA-bd_sf"/>
</dbReference>
<keyword evidence="2" id="KW-0611">Plant defense</keyword>
<protein>
    <recommendedName>
        <fullName evidence="7">NB-ARC domain-containing protein</fullName>
    </recommendedName>
</protein>
<keyword evidence="1" id="KW-0677">Repeat</keyword>
<dbReference type="Pfam" id="PF23598">
    <property type="entry name" value="LRR_14"/>
    <property type="match status" value="1"/>
</dbReference>